<dbReference type="EMBL" id="JASBNA010000011">
    <property type="protein sequence ID" value="KAK7688068.1"/>
    <property type="molecule type" value="Genomic_DNA"/>
</dbReference>
<evidence type="ECO:0000256" key="1">
    <source>
        <dbReference type="ARBA" id="ARBA00005869"/>
    </source>
</evidence>
<name>A0AAW0GDN1_9APHY</name>
<evidence type="ECO:0000256" key="5">
    <source>
        <dbReference type="RuleBase" id="RU364054"/>
    </source>
</evidence>
<dbReference type="AlphaFoldDB" id="A0AAW0GDN1"/>
<evidence type="ECO:0000313" key="9">
    <source>
        <dbReference type="Proteomes" id="UP001385951"/>
    </source>
</evidence>
<organism evidence="8 9">
    <name type="scientific">Cerrena zonata</name>
    <dbReference type="NCBI Taxonomy" id="2478898"/>
    <lineage>
        <taxon>Eukaryota</taxon>
        <taxon>Fungi</taxon>
        <taxon>Dikarya</taxon>
        <taxon>Basidiomycota</taxon>
        <taxon>Agaricomycotina</taxon>
        <taxon>Agaricomycetes</taxon>
        <taxon>Polyporales</taxon>
        <taxon>Cerrenaceae</taxon>
        <taxon>Cerrena</taxon>
    </lineage>
</organism>
<evidence type="ECO:0000256" key="2">
    <source>
        <dbReference type="ARBA" id="ARBA00012695"/>
    </source>
</evidence>
<dbReference type="InterPro" id="IPR015659">
    <property type="entry name" value="Proline_oxidase"/>
</dbReference>
<evidence type="ECO:0000256" key="3">
    <source>
        <dbReference type="ARBA" id="ARBA00023002"/>
    </source>
</evidence>
<feature type="domain" description="Proline dehydrogenase" evidence="7">
    <location>
        <begin position="199"/>
        <end position="586"/>
    </location>
</feature>
<dbReference type="GO" id="GO:0004657">
    <property type="term" value="F:proline dehydrogenase activity"/>
    <property type="evidence" value="ECO:0007669"/>
    <property type="project" value="UniProtKB-EC"/>
</dbReference>
<comment type="catalytic activity">
    <reaction evidence="5">
        <text>L-proline + a quinone = (S)-1-pyrroline-5-carboxylate + a quinol + H(+)</text>
        <dbReference type="Rhea" id="RHEA:23784"/>
        <dbReference type="ChEBI" id="CHEBI:15378"/>
        <dbReference type="ChEBI" id="CHEBI:17388"/>
        <dbReference type="ChEBI" id="CHEBI:24646"/>
        <dbReference type="ChEBI" id="CHEBI:60039"/>
        <dbReference type="ChEBI" id="CHEBI:132124"/>
        <dbReference type="EC" id="1.5.5.2"/>
    </reaction>
</comment>
<feature type="region of interest" description="Disordered" evidence="6">
    <location>
        <begin position="396"/>
        <end position="429"/>
    </location>
</feature>
<keyword evidence="5" id="KW-0274">FAD</keyword>
<protein>
    <recommendedName>
        <fullName evidence="2 5">Proline dehydrogenase</fullName>
        <ecNumber evidence="2 5">1.5.5.2</ecNumber>
    </recommendedName>
</protein>
<gene>
    <name evidence="8" type="ORF">QCA50_008438</name>
</gene>
<keyword evidence="4 5" id="KW-0642">Proline metabolism</keyword>
<evidence type="ECO:0000313" key="8">
    <source>
        <dbReference type="EMBL" id="KAK7688068.1"/>
    </source>
</evidence>
<keyword evidence="9" id="KW-1185">Reference proteome</keyword>
<comment type="function">
    <text evidence="5">Converts proline to delta-1-pyrroline-5-carboxylate.</text>
</comment>
<dbReference type="Gene3D" id="3.20.20.220">
    <property type="match status" value="1"/>
</dbReference>
<dbReference type="GO" id="GO:0005739">
    <property type="term" value="C:mitochondrion"/>
    <property type="evidence" value="ECO:0007669"/>
    <property type="project" value="TreeGrafter"/>
</dbReference>
<dbReference type="PANTHER" id="PTHR13914">
    <property type="entry name" value="PROLINE OXIDASE"/>
    <property type="match status" value="1"/>
</dbReference>
<keyword evidence="5" id="KW-0285">Flavoprotein</keyword>
<comment type="similarity">
    <text evidence="1 5">Belongs to the proline oxidase family.</text>
</comment>
<evidence type="ECO:0000259" key="7">
    <source>
        <dbReference type="Pfam" id="PF01619"/>
    </source>
</evidence>
<dbReference type="GO" id="GO:0010133">
    <property type="term" value="P:L-proline catabolic process to L-glutamate"/>
    <property type="evidence" value="ECO:0007669"/>
    <property type="project" value="TreeGrafter"/>
</dbReference>
<proteinExistence type="inferred from homology"/>
<keyword evidence="3 5" id="KW-0560">Oxidoreductase</keyword>
<dbReference type="GO" id="GO:0071949">
    <property type="term" value="F:FAD binding"/>
    <property type="evidence" value="ECO:0007669"/>
    <property type="project" value="TreeGrafter"/>
</dbReference>
<dbReference type="InterPro" id="IPR002872">
    <property type="entry name" value="Proline_DH_dom"/>
</dbReference>
<comment type="cofactor">
    <cofactor evidence="5">
        <name>FAD</name>
        <dbReference type="ChEBI" id="CHEBI:57692"/>
    </cofactor>
</comment>
<reference evidence="8 9" key="1">
    <citation type="submission" date="2022-09" db="EMBL/GenBank/DDBJ databases">
        <authorList>
            <person name="Palmer J.M."/>
        </authorList>
    </citation>
    <scope>NUCLEOTIDE SEQUENCE [LARGE SCALE GENOMIC DNA]</scope>
    <source>
        <strain evidence="8 9">DSM 7382</strain>
    </source>
</reference>
<dbReference type="InterPro" id="IPR029041">
    <property type="entry name" value="FAD-linked_oxidoreductase-like"/>
</dbReference>
<sequence length="609" mass="67144">MSISLVFFYPQVRMLSPILRNSLVRSRPCLRQYRRQLSTHPNTSTRAPSISSKGIRWGLASGALLATSAVVVQATVHADAFDDDDKPPLRKPTPLSSLVRSYIVYTSFCIPGLVDWSPTILETLTSIPLVKQVTEAIVRITFFNQFVGGDTANDTLPVLETLHQENKGCLLAYSVEVDEAEAIKGVKKQGEVPVHKRGVQEMVRSIDVAADFEEQHRNASGNRSTWVAVKLTALLPSAQSLINFSKYILDTRQGSSIVPFPGAPRPSDLDILYSGSIEGSPLSQQDVVDLKNLYDDMARVCARGQERGIRVVIDAEYSWYQPAVDAIALGLMRKFNELPSGDSDSERTFQPLVYNTFQAYLRRQPAYLVQSIADAKAGNYALGIKLVRGAYHPHETSAHNLRNSGDGAKKRKSLAISSESEPPVWSNKADTDAAYNGSVELIMNEIENDVKGRLAPTQSSSRSWLSWLGLKKDTPVTAQPSPPRIGVLFGSHNWDSQKLILSQLVKRGLATVDGALENGDPIVRIGDEVLMRVSVAQLYGMTDALTNYIVDRTRSSSPFILKYVPYGALVEVMPYLSRRAIENKSVLGEGASDEERKLAAHEIKKRIFG</sequence>
<accession>A0AAW0GDN1</accession>
<dbReference type="PANTHER" id="PTHR13914:SF0">
    <property type="entry name" value="PROLINE DEHYDROGENASE 1, MITOCHONDRIAL"/>
    <property type="match status" value="1"/>
</dbReference>
<dbReference type="Proteomes" id="UP001385951">
    <property type="component" value="Unassembled WGS sequence"/>
</dbReference>
<dbReference type="EC" id="1.5.5.2" evidence="2 5"/>
<dbReference type="Pfam" id="PF01619">
    <property type="entry name" value="Pro_dh"/>
    <property type="match status" value="1"/>
</dbReference>
<comment type="caution">
    <text evidence="8">The sequence shown here is derived from an EMBL/GenBank/DDBJ whole genome shotgun (WGS) entry which is preliminary data.</text>
</comment>
<dbReference type="SUPFAM" id="SSF51730">
    <property type="entry name" value="FAD-linked oxidoreductase"/>
    <property type="match status" value="1"/>
</dbReference>
<evidence type="ECO:0000256" key="6">
    <source>
        <dbReference type="SAM" id="MobiDB-lite"/>
    </source>
</evidence>
<evidence type="ECO:0000256" key="4">
    <source>
        <dbReference type="ARBA" id="ARBA00023062"/>
    </source>
</evidence>